<proteinExistence type="predicted"/>
<dbReference type="EMBL" id="LWMW01000086">
    <property type="protein sequence ID" value="KZX16826.1"/>
    <property type="molecule type" value="Genomic_DNA"/>
</dbReference>
<accession>A0A166EMW8</accession>
<dbReference type="RefSeq" id="WP_067258663.1">
    <property type="nucleotide sequence ID" value="NZ_LWMW01000086.1"/>
</dbReference>
<evidence type="ECO:0000259" key="1">
    <source>
        <dbReference type="Pfam" id="PF09869"/>
    </source>
</evidence>
<dbReference type="Pfam" id="PF09869">
    <property type="entry name" value="KH_DUF2096_C"/>
    <property type="match status" value="1"/>
</dbReference>
<dbReference type="InterPro" id="IPR056730">
    <property type="entry name" value="DUF2096_C"/>
</dbReference>
<dbReference type="Proteomes" id="UP000077275">
    <property type="component" value="Unassembled WGS sequence"/>
</dbReference>
<gene>
    <name evidence="3" type="ORF">MBCUT_05450</name>
</gene>
<evidence type="ECO:0000313" key="4">
    <source>
        <dbReference type="Proteomes" id="UP000077275"/>
    </source>
</evidence>
<dbReference type="PATRIC" id="fig|47311.3.peg.625"/>
<evidence type="ECO:0000313" key="3">
    <source>
        <dbReference type="EMBL" id="KZX16826.1"/>
    </source>
</evidence>
<feature type="domain" description="DUF2096" evidence="1">
    <location>
        <begin position="116"/>
        <end position="174"/>
    </location>
</feature>
<dbReference type="AlphaFoldDB" id="A0A166EMW8"/>
<dbReference type="STRING" id="47311.MBCUT_05450"/>
<comment type="caution">
    <text evidence="3">The sequence shown here is derived from an EMBL/GenBank/DDBJ whole genome shotgun (WGS) entry which is preliminary data.</text>
</comment>
<dbReference type="OrthoDB" id="81978at2157"/>
<dbReference type="PIRSF" id="PIRSF037052">
    <property type="entry name" value="UCP037052"/>
    <property type="match status" value="1"/>
</dbReference>
<protein>
    <recommendedName>
        <fullName evidence="5">DUF2096 domain-containing protein</fullName>
    </recommendedName>
</protein>
<dbReference type="Pfam" id="PF23100">
    <property type="entry name" value="DUF2096_N"/>
    <property type="match status" value="1"/>
</dbReference>
<organism evidence="3 4">
    <name type="scientific">Methanobrevibacter cuticularis</name>
    <dbReference type="NCBI Taxonomy" id="47311"/>
    <lineage>
        <taxon>Archaea</taxon>
        <taxon>Methanobacteriati</taxon>
        <taxon>Methanobacteriota</taxon>
        <taxon>Methanomada group</taxon>
        <taxon>Methanobacteria</taxon>
        <taxon>Methanobacteriales</taxon>
        <taxon>Methanobacteriaceae</taxon>
        <taxon>Methanobrevibacter</taxon>
    </lineage>
</organism>
<keyword evidence="4" id="KW-1185">Reference proteome</keyword>
<dbReference type="InterPro" id="IPR017098">
    <property type="entry name" value="UCP037052"/>
</dbReference>
<feature type="domain" description="DUF2096" evidence="2">
    <location>
        <begin position="5"/>
        <end position="100"/>
    </location>
</feature>
<dbReference type="InterPro" id="IPR056731">
    <property type="entry name" value="DUF2096_N"/>
</dbReference>
<evidence type="ECO:0000259" key="2">
    <source>
        <dbReference type="Pfam" id="PF23100"/>
    </source>
</evidence>
<reference evidence="3 4" key="1">
    <citation type="submission" date="2016-04" db="EMBL/GenBank/DDBJ databases">
        <title>Genome sequence of Methanobrevibacter cuticularis DSM 11139.</title>
        <authorList>
            <person name="Poehlein A."/>
            <person name="Seedorf H."/>
            <person name="Daniel R."/>
        </authorList>
    </citation>
    <scope>NUCLEOTIDE SEQUENCE [LARGE SCALE GENOMIC DNA]</scope>
    <source>
        <strain evidence="3 4">DSM 11139</strain>
    </source>
</reference>
<name>A0A166EMW8_9EURY</name>
<sequence>MILPIEQTWLILVDLLTDLKRKGVDVPNLVNKDISLLKTSINFYKRDTTHPDMIKELERVNIVISKVQDELLTYAEEFGEGYQNSWIDKLRRANHGEEVYKEPDSHSKFLSGAPPGFSSAKIHLKTPIAEDRVQEIAEYNNIIIEFEDDVTIALYGDSENIKVALREFAPFFNE</sequence>
<evidence type="ECO:0008006" key="5">
    <source>
        <dbReference type="Google" id="ProtNLM"/>
    </source>
</evidence>